<evidence type="ECO:0000313" key="3">
    <source>
        <dbReference type="Proteomes" id="UP000242715"/>
    </source>
</evidence>
<reference evidence="3" key="1">
    <citation type="journal article" date="2017" name="Front. Plant Sci.">
        <title>Climate Clever Clovers: New Paradigm to Reduce the Environmental Footprint of Ruminants by Breeding Low Methanogenic Forages Utilizing Haplotype Variation.</title>
        <authorList>
            <person name="Kaur P."/>
            <person name="Appels R."/>
            <person name="Bayer P.E."/>
            <person name="Keeble-Gagnere G."/>
            <person name="Wang J."/>
            <person name="Hirakawa H."/>
            <person name="Shirasawa K."/>
            <person name="Vercoe P."/>
            <person name="Stefanova K."/>
            <person name="Durmic Z."/>
            <person name="Nichols P."/>
            <person name="Revell C."/>
            <person name="Isobe S.N."/>
            <person name="Edwards D."/>
            <person name="Erskine W."/>
        </authorList>
    </citation>
    <scope>NUCLEOTIDE SEQUENCE [LARGE SCALE GENOMIC DNA]</scope>
    <source>
        <strain evidence="3">cv. Daliak</strain>
    </source>
</reference>
<accession>A0A2Z6NUI2</accession>
<dbReference type="Proteomes" id="UP000242715">
    <property type="component" value="Unassembled WGS sequence"/>
</dbReference>
<feature type="region of interest" description="Disordered" evidence="1">
    <location>
        <begin position="31"/>
        <end position="53"/>
    </location>
</feature>
<organism evidence="2 3">
    <name type="scientific">Trifolium subterraneum</name>
    <name type="common">Subterranean clover</name>
    <dbReference type="NCBI Taxonomy" id="3900"/>
    <lineage>
        <taxon>Eukaryota</taxon>
        <taxon>Viridiplantae</taxon>
        <taxon>Streptophyta</taxon>
        <taxon>Embryophyta</taxon>
        <taxon>Tracheophyta</taxon>
        <taxon>Spermatophyta</taxon>
        <taxon>Magnoliopsida</taxon>
        <taxon>eudicotyledons</taxon>
        <taxon>Gunneridae</taxon>
        <taxon>Pentapetalae</taxon>
        <taxon>rosids</taxon>
        <taxon>fabids</taxon>
        <taxon>Fabales</taxon>
        <taxon>Fabaceae</taxon>
        <taxon>Papilionoideae</taxon>
        <taxon>50 kb inversion clade</taxon>
        <taxon>NPAAA clade</taxon>
        <taxon>Hologalegina</taxon>
        <taxon>IRL clade</taxon>
        <taxon>Trifolieae</taxon>
        <taxon>Trifolium</taxon>
    </lineage>
</organism>
<keyword evidence="3" id="KW-1185">Reference proteome</keyword>
<name>A0A2Z6NUI2_TRISU</name>
<sequence length="74" mass="7658">MFTGRHHLQVTTGALNEIADSESSQHSVIVSGQGWKKPSPGVDEVESAGLGKGNIEGVEGTVAKGKLDGSSLRK</sequence>
<dbReference type="EMBL" id="DF973810">
    <property type="protein sequence ID" value="GAU40470.1"/>
    <property type="molecule type" value="Genomic_DNA"/>
</dbReference>
<evidence type="ECO:0000313" key="2">
    <source>
        <dbReference type="EMBL" id="GAU40470.1"/>
    </source>
</evidence>
<protein>
    <submittedName>
        <fullName evidence="2">Uncharacterized protein</fullName>
    </submittedName>
</protein>
<gene>
    <name evidence="2" type="ORF">TSUD_286250</name>
</gene>
<evidence type="ECO:0000256" key="1">
    <source>
        <dbReference type="SAM" id="MobiDB-lite"/>
    </source>
</evidence>
<dbReference type="AlphaFoldDB" id="A0A2Z6NUI2"/>
<proteinExistence type="predicted"/>